<dbReference type="InterPro" id="IPR014349">
    <property type="entry name" value="Rieske_Fe-S_prot"/>
</dbReference>
<keyword evidence="9" id="KW-0001">2Fe-2S</keyword>
<keyword evidence="7" id="KW-0679">Respiratory chain</keyword>
<comment type="subcellular location">
    <subcellularLocation>
        <location evidence="2">Cell membrane</location>
        <topology evidence="2">Multi-pass membrane protein</topology>
    </subcellularLocation>
</comment>
<dbReference type="InterPro" id="IPR036922">
    <property type="entry name" value="Rieske_2Fe-2S_sf"/>
</dbReference>
<comment type="function">
    <text evidence="1">Iron-sulfur subunit of the cytochrome bc1 complex, an essential component of the respiratory electron transport chain required for ATP synthesis. The bc1 complex catalyzes the oxidation of menaquinol and the reduction of cytochrome c in the respiratory chain. The bc1 complex operates through a Q-cycle mechanism that couples electron transfer to generation of the proton gradient that drives ATP synthesis.</text>
</comment>
<feature type="region of interest" description="Disordered" evidence="20">
    <location>
        <begin position="1"/>
        <end position="95"/>
    </location>
</feature>
<dbReference type="GO" id="GO:0005886">
    <property type="term" value="C:plasma membrane"/>
    <property type="evidence" value="ECO:0007669"/>
    <property type="project" value="UniProtKB-SubCell"/>
</dbReference>
<keyword evidence="13 23" id="KW-0560">Oxidoreductase</keyword>
<evidence type="ECO:0000256" key="5">
    <source>
        <dbReference type="ARBA" id="ARBA00022448"/>
    </source>
</evidence>
<comment type="similarity">
    <text evidence="3">Belongs to the Rieske iron-sulfur protein family.</text>
</comment>
<proteinExistence type="inferred from homology"/>
<evidence type="ECO:0000256" key="2">
    <source>
        <dbReference type="ARBA" id="ARBA00004651"/>
    </source>
</evidence>
<evidence type="ECO:0000256" key="18">
    <source>
        <dbReference type="ARBA" id="ARBA00029586"/>
    </source>
</evidence>
<feature type="compositionally biased region" description="Polar residues" evidence="20">
    <location>
        <begin position="1"/>
        <end position="23"/>
    </location>
</feature>
<dbReference type="Pfam" id="PF19297">
    <property type="entry name" value="QcrA_N"/>
    <property type="match status" value="1"/>
</dbReference>
<evidence type="ECO:0000256" key="17">
    <source>
        <dbReference type="ARBA" id="ARBA00023157"/>
    </source>
</evidence>
<evidence type="ECO:0000256" key="12">
    <source>
        <dbReference type="ARBA" id="ARBA00022989"/>
    </source>
</evidence>
<name>A0A6J4KLP0_9ACTN</name>
<protein>
    <recommendedName>
        <fullName evidence="4">Cytochrome bc1 complex Rieske iron-sulfur subunit</fullName>
    </recommendedName>
    <alternativeName>
        <fullName evidence="18">Cytochrome bc1 reductase complex subunit QcrA</fullName>
    </alternativeName>
    <alternativeName>
        <fullName evidence="19">Rieske iron-sulfur protein</fullName>
    </alternativeName>
</protein>
<dbReference type="CDD" id="cd03467">
    <property type="entry name" value="Rieske"/>
    <property type="match status" value="1"/>
</dbReference>
<evidence type="ECO:0000256" key="10">
    <source>
        <dbReference type="ARBA" id="ARBA00022723"/>
    </source>
</evidence>
<keyword evidence="14" id="KW-0408">Iron</keyword>
<dbReference type="EMBL" id="CADCUB010000018">
    <property type="protein sequence ID" value="CAA9308363.1"/>
    <property type="molecule type" value="Genomic_DNA"/>
</dbReference>
<evidence type="ECO:0000256" key="20">
    <source>
        <dbReference type="SAM" id="MobiDB-lite"/>
    </source>
</evidence>
<evidence type="ECO:0000256" key="21">
    <source>
        <dbReference type="SAM" id="Phobius"/>
    </source>
</evidence>
<keyword evidence="8 21" id="KW-0812">Transmembrane</keyword>
<evidence type="ECO:0000256" key="9">
    <source>
        <dbReference type="ARBA" id="ARBA00022714"/>
    </source>
</evidence>
<evidence type="ECO:0000256" key="3">
    <source>
        <dbReference type="ARBA" id="ARBA00010651"/>
    </source>
</evidence>
<dbReference type="PROSITE" id="PS51296">
    <property type="entry name" value="RIESKE"/>
    <property type="match status" value="1"/>
</dbReference>
<feature type="transmembrane region" description="Helical" evidence="21">
    <location>
        <begin position="106"/>
        <end position="127"/>
    </location>
</feature>
<dbReference type="InterPro" id="IPR045603">
    <property type="entry name" value="QcrA_N"/>
</dbReference>
<evidence type="ECO:0000256" key="16">
    <source>
        <dbReference type="ARBA" id="ARBA00023136"/>
    </source>
</evidence>
<dbReference type="AlphaFoldDB" id="A0A6J4KLP0"/>
<dbReference type="GO" id="GO:0051537">
    <property type="term" value="F:2 iron, 2 sulfur cluster binding"/>
    <property type="evidence" value="ECO:0007669"/>
    <property type="project" value="UniProtKB-KW"/>
</dbReference>
<evidence type="ECO:0000259" key="22">
    <source>
        <dbReference type="PROSITE" id="PS51296"/>
    </source>
</evidence>
<evidence type="ECO:0000256" key="15">
    <source>
        <dbReference type="ARBA" id="ARBA00023014"/>
    </source>
</evidence>
<evidence type="ECO:0000256" key="7">
    <source>
        <dbReference type="ARBA" id="ARBA00022660"/>
    </source>
</evidence>
<sequence length="392" mass="42053">MSTPGNTGGQQPSPPTGQTSAQAAGSIRDRLSSPRTSDQASGPGDTRTSDLHENGFQQTDSAAALQGHGRGESQYDSSSPPVATEELAGRKHPLGPEDAKAAERKVAALFLLSFLGVVGFVATFFLVPHEYTSSTRYLYTPLLGTFMALALGGVGAGAVLWAKLLMVDEEAVQERHPFGSDKDERGATAEALKKGLEETGIARRSLLRNTVLLGAGSLALLPVPFLFGLGPYQHKERVLATTAWKKGVRLIRQNGTPVRLGDLSIGSIESVFPDVEHGTKIADSPTLLIRMRPEELQVVEGREDWSIDGHIAYSSVCTHLGCPVKLYEQQTHHLFCPCHQSTFAANDGCKVVFGPAARPLPQLAISLDDEGYFVAQGDYSEAVGPSYWERDT</sequence>
<keyword evidence="11" id="KW-0249">Electron transport</keyword>
<dbReference type="GO" id="GO:0016705">
    <property type="term" value="F:oxidoreductase activity, acting on paired donors, with incorporation or reduction of molecular oxygen"/>
    <property type="evidence" value="ECO:0007669"/>
    <property type="project" value="UniProtKB-ARBA"/>
</dbReference>
<evidence type="ECO:0000256" key="1">
    <source>
        <dbReference type="ARBA" id="ARBA00002494"/>
    </source>
</evidence>
<gene>
    <name evidence="23" type="ORF">AVDCRST_MAG07-444</name>
</gene>
<keyword evidence="17" id="KW-1015">Disulfide bond</keyword>
<dbReference type="InterPro" id="IPR017941">
    <property type="entry name" value="Rieske_2Fe-2S"/>
</dbReference>
<dbReference type="GO" id="GO:0004497">
    <property type="term" value="F:monooxygenase activity"/>
    <property type="evidence" value="ECO:0007669"/>
    <property type="project" value="UniProtKB-ARBA"/>
</dbReference>
<reference evidence="23" key="1">
    <citation type="submission" date="2020-02" db="EMBL/GenBank/DDBJ databases">
        <authorList>
            <person name="Meier V. D."/>
        </authorList>
    </citation>
    <scope>NUCLEOTIDE SEQUENCE</scope>
    <source>
        <strain evidence="23">AVDCRST_MAG07</strain>
    </source>
</reference>
<keyword evidence="6" id="KW-1003">Cell membrane</keyword>
<keyword evidence="12 21" id="KW-1133">Transmembrane helix</keyword>
<evidence type="ECO:0000256" key="11">
    <source>
        <dbReference type="ARBA" id="ARBA00022982"/>
    </source>
</evidence>
<evidence type="ECO:0000256" key="13">
    <source>
        <dbReference type="ARBA" id="ARBA00023002"/>
    </source>
</evidence>
<feature type="transmembrane region" description="Helical" evidence="21">
    <location>
        <begin position="139"/>
        <end position="162"/>
    </location>
</feature>
<keyword evidence="10" id="KW-0479">Metal-binding</keyword>
<organism evidence="23">
    <name type="scientific">uncultured Frankineae bacterium</name>
    <dbReference type="NCBI Taxonomy" id="437475"/>
    <lineage>
        <taxon>Bacteria</taxon>
        <taxon>Bacillati</taxon>
        <taxon>Actinomycetota</taxon>
        <taxon>Actinomycetes</taxon>
        <taxon>Frankiales</taxon>
        <taxon>environmental samples</taxon>
    </lineage>
</organism>
<keyword evidence="15" id="KW-0411">Iron-sulfur</keyword>
<dbReference type="GO" id="GO:0046872">
    <property type="term" value="F:metal ion binding"/>
    <property type="evidence" value="ECO:0007669"/>
    <property type="project" value="UniProtKB-KW"/>
</dbReference>
<feature type="domain" description="Rieske" evidence="22">
    <location>
        <begin position="312"/>
        <end position="374"/>
    </location>
</feature>
<evidence type="ECO:0000256" key="4">
    <source>
        <dbReference type="ARBA" id="ARBA00015816"/>
    </source>
</evidence>
<dbReference type="Gene3D" id="2.102.10.10">
    <property type="entry name" value="Rieske [2Fe-2S] iron-sulphur domain"/>
    <property type="match status" value="1"/>
</dbReference>
<dbReference type="PANTHER" id="PTHR10134">
    <property type="entry name" value="CYTOCHROME B-C1 COMPLEX SUBUNIT RIESKE, MITOCHONDRIAL"/>
    <property type="match status" value="1"/>
</dbReference>
<evidence type="ECO:0000256" key="6">
    <source>
        <dbReference type="ARBA" id="ARBA00022475"/>
    </source>
</evidence>
<keyword evidence="5" id="KW-0813">Transport</keyword>
<accession>A0A6J4KLP0</accession>
<evidence type="ECO:0000256" key="14">
    <source>
        <dbReference type="ARBA" id="ARBA00023004"/>
    </source>
</evidence>
<dbReference type="SUPFAM" id="SSF50022">
    <property type="entry name" value="ISP domain"/>
    <property type="match status" value="1"/>
</dbReference>
<dbReference type="Pfam" id="PF00355">
    <property type="entry name" value="Rieske"/>
    <property type="match status" value="1"/>
</dbReference>
<evidence type="ECO:0000313" key="23">
    <source>
        <dbReference type="EMBL" id="CAA9308363.1"/>
    </source>
</evidence>
<evidence type="ECO:0000256" key="8">
    <source>
        <dbReference type="ARBA" id="ARBA00022692"/>
    </source>
</evidence>
<keyword evidence="16 21" id="KW-0472">Membrane</keyword>
<evidence type="ECO:0000256" key="19">
    <source>
        <dbReference type="ARBA" id="ARBA00032409"/>
    </source>
</evidence>
<feature type="transmembrane region" description="Helical" evidence="21">
    <location>
        <begin position="211"/>
        <end position="232"/>
    </location>
</feature>